<feature type="compositionally biased region" description="Low complexity" evidence="1">
    <location>
        <begin position="1"/>
        <end position="25"/>
    </location>
</feature>
<sequence>MDKSPDLSALGRSLSSSRGFRDFSSQLPMSPSMERMSPYVRKADVIQVPPKTPEGIPRSPSLGVSSFPRVFSLPTPGAMPPHLELSPGLGSYPGAGGRNEEHGMLQPTLAESRKHSSNTVTERAAKAQIDYKDIWLMP</sequence>
<feature type="region of interest" description="Disordered" evidence="1">
    <location>
        <begin position="1"/>
        <end position="35"/>
    </location>
</feature>
<evidence type="ECO:0000256" key="1">
    <source>
        <dbReference type="SAM" id="MobiDB-lite"/>
    </source>
</evidence>
<keyword evidence="3" id="KW-1185">Reference proteome</keyword>
<proteinExistence type="predicted"/>
<name>A0A5J4YKG3_PORPP</name>
<dbReference type="AlphaFoldDB" id="A0A5J4YKG3"/>
<dbReference type="EMBL" id="VRMN01000011">
    <property type="protein sequence ID" value="KAA8491949.1"/>
    <property type="molecule type" value="Genomic_DNA"/>
</dbReference>
<dbReference type="Proteomes" id="UP000324585">
    <property type="component" value="Unassembled WGS sequence"/>
</dbReference>
<protein>
    <submittedName>
        <fullName evidence="2">Uncharacterized protein</fullName>
    </submittedName>
</protein>
<gene>
    <name evidence="2" type="ORF">FVE85_8431</name>
</gene>
<comment type="caution">
    <text evidence="2">The sequence shown here is derived from an EMBL/GenBank/DDBJ whole genome shotgun (WGS) entry which is preliminary data.</text>
</comment>
<feature type="region of interest" description="Disordered" evidence="1">
    <location>
        <begin position="73"/>
        <end position="123"/>
    </location>
</feature>
<accession>A0A5J4YKG3</accession>
<organism evidence="2 3">
    <name type="scientific">Porphyridium purpureum</name>
    <name type="common">Red alga</name>
    <name type="synonym">Porphyridium cruentum</name>
    <dbReference type="NCBI Taxonomy" id="35688"/>
    <lineage>
        <taxon>Eukaryota</taxon>
        <taxon>Rhodophyta</taxon>
        <taxon>Bangiophyceae</taxon>
        <taxon>Porphyridiales</taxon>
        <taxon>Porphyridiaceae</taxon>
        <taxon>Porphyridium</taxon>
    </lineage>
</organism>
<reference evidence="3" key="1">
    <citation type="journal article" date="2019" name="Nat. Commun.">
        <title>Expansion of phycobilisome linker gene families in mesophilic red algae.</title>
        <authorList>
            <person name="Lee J."/>
            <person name="Kim D."/>
            <person name="Bhattacharya D."/>
            <person name="Yoon H.S."/>
        </authorList>
    </citation>
    <scope>NUCLEOTIDE SEQUENCE [LARGE SCALE GENOMIC DNA]</scope>
    <source>
        <strain evidence="3">CCMP 1328</strain>
    </source>
</reference>
<evidence type="ECO:0000313" key="3">
    <source>
        <dbReference type="Proteomes" id="UP000324585"/>
    </source>
</evidence>
<evidence type="ECO:0000313" key="2">
    <source>
        <dbReference type="EMBL" id="KAA8491949.1"/>
    </source>
</evidence>